<evidence type="ECO:0000313" key="3">
    <source>
        <dbReference type="EMBL" id="GAA3520913.1"/>
    </source>
</evidence>
<reference evidence="4" key="1">
    <citation type="journal article" date="2019" name="Int. J. Syst. Evol. Microbiol.">
        <title>The Global Catalogue of Microorganisms (GCM) 10K type strain sequencing project: providing services to taxonomists for standard genome sequencing and annotation.</title>
        <authorList>
            <consortium name="The Broad Institute Genomics Platform"/>
            <consortium name="The Broad Institute Genome Sequencing Center for Infectious Disease"/>
            <person name="Wu L."/>
            <person name="Ma J."/>
        </authorList>
    </citation>
    <scope>NUCLEOTIDE SEQUENCE [LARGE SCALE GENOMIC DNA]</scope>
    <source>
        <strain evidence="4">JCM 17106</strain>
    </source>
</reference>
<keyword evidence="4" id="KW-1185">Reference proteome</keyword>
<dbReference type="Gene3D" id="3.10.310.10">
    <property type="entry name" value="Diaminopimelate Epimerase, Chain A, domain 1"/>
    <property type="match status" value="2"/>
</dbReference>
<comment type="caution">
    <text evidence="3">The sequence shown here is derived from an EMBL/GenBank/DDBJ whole genome shotgun (WGS) entry which is preliminary data.</text>
</comment>
<dbReference type="PANTHER" id="PTHR13774:SF17">
    <property type="entry name" value="PHENAZINE BIOSYNTHESIS-LIKE DOMAIN-CONTAINING PROTEIN"/>
    <property type="match status" value="1"/>
</dbReference>
<protein>
    <submittedName>
        <fullName evidence="3">PhzF family phenazine biosynthesis protein</fullName>
    </submittedName>
</protein>
<name>A0ABP6UVH2_9FLAO</name>
<dbReference type="Proteomes" id="UP001500459">
    <property type="component" value="Unassembled WGS sequence"/>
</dbReference>
<sequence>MPYAEIDLCGHATLAAAYVIFNYIDRTISEISFSSKSGILKAKKENNGAITLDFPSRPPEPIDIPEEVFTAFTATPINAYAGRDLIITVASEDDVLAATPALEYLKDLPYLCTVITAEGKDSDFVSRVFDANPEAPSEDPVTGSAHAALVPFWADKLNKNVLKARQLSSRGGELDCKLEGNRVFLSGYAVLYLIGEINI</sequence>
<organism evidence="3 4">
    <name type="scientific">Aquimarina addita</name>
    <dbReference type="NCBI Taxonomy" id="870485"/>
    <lineage>
        <taxon>Bacteria</taxon>
        <taxon>Pseudomonadati</taxon>
        <taxon>Bacteroidota</taxon>
        <taxon>Flavobacteriia</taxon>
        <taxon>Flavobacteriales</taxon>
        <taxon>Flavobacteriaceae</taxon>
        <taxon>Aquimarina</taxon>
    </lineage>
</organism>
<evidence type="ECO:0000313" key="4">
    <source>
        <dbReference type="Proteomes" id="UP001500459"/>
    </source>
</evidence>
<dbReference type="SUPFAM" id="SSF54506">
    <property type="entry name" value="Diaminopimelate epimerase-like"/>
    <property type="match status" value="1"/>
</dbReference>
<dbReference type="EMBL" id="BAABCW010000024">
    <property type="protein sequence ID" value="GAA3520913.1"/>
    <property type="molecule type" value="Genomic_DNA"/>
</dbReference>
<keyword evidence="2" id="KW-0413">Isomerase</keyword>
<dbReference type="InterPro" id="IPR003719">
    <property type="entry name" value="Phenazine_PhzF-like"/>
</dbReference>
<dbReference type="PANTHER" id="PTHR13774">
    <property type="entry name" value="PHENAZINE BIOSYNTHESIS PROTEIN"/>
    <property type="match status" value="1"/>
</dbReference>
<comment type="similarity">
    <text evidence="1">Belongs to the PhzF family.</text>
</comment>
<proteinExistence type="inferred from homology"/>
<dbReference type="RefSeq" id="WP_344930341.1">
    <property type="nucleotide sequence ID" value="NZ_BAABCW010000024.1"/>
</dbReference>
<evidence type="ECO:0000256" key="2">
    <source>
        <dbReference type="ARBA" id="ARBA00023235"/>
    </source>
</evidence>
<gene>
    <name evidence="3" type="ORF">GCM10022393_39060</name>
</gene>
<evidence type="ECO:0000256" key="1">
    <source>
        <dbReference type="ARBA" id="ARBA00008270"/>
    </source>
</evidence>
<dbReference type="Pfam" id="PF02567">
    <property type="entry name" value="PhzC-PhzF"/>
    <property type="match status" value="1"/>
</dbReference>
<accession>A0ABP6UVH2</accession>